<name>A0ABV4RAF7_9ACTN</name>
<sequence>MGLPAAHGALPVLGAEVAASTVWEILVKDAGIDSAPEGASITWVDFLRSQAELLGV</sequence>
<reference evidence="1 2" key="1">
    <citation type="submission" date="2023-11" db="EMBL/GenBank/DDBJ databases">
        <title>Actinomadura monticuli sp. nov., isolated from volcanic ash.</title>
        <authorList>
            <person name="Lee S.D."/>
            <person name="Yang H."/>
            <person name="Kim I.S."/>
        </authorList>
    </citation>
    <scope>NUCLEOTIDE SEQUENCE [LARGE SCALE GENOMIC DNA]</scope>
    <source>
        <strain evidence="1 2">DSM 45346</strain>
    </source>
</reference>
<dbReference type="Proteomes" id="UP001569904">
    <property type="component" value="Unassembled WGS sequence"/>
</dbReference>
<keyword evidence="2" id="KW-1185">Reference proteome</keyword>
<proteinExistence type="predicted"/>
<protein>
    <submittedName>
        <fullName evidence="1">Uncharacterized protein</fullName>
    </submittedName>
</protein>
<comment type="caution">
    <text evidence="1">The sequence shown here is derived from an EMBL/GenBank/DDBJ whole genome shotgun (WGS) entry which is preliminary data.</text>
</comment>
<dbReference type="EMBL" id="JAXCEH010000050">
    <property type="protein sequence ID" value="MFA1559369.1"/>
    <property type="molecule type" value="Genomic_DNA"/>
</dbReference>
<organism evidence="1 2">
    <name type="scientific">Actinomadura chokoriensis</name>
    <dbReference type="NCBI Taxonomy" id="454156"/>
    <lineage>
        <taxon>Bacteria</taxon>
        <taxon>Bacillati</taxon>
        <taxon>Actinomycetota</taxon>
        <taxon>Actinomycetes</taxon>
        <taxon>Streptosporangiales</taxon>
        <taxon>Thermomonosporaceae</taxon>
        <taxon>Actinomadura</taxon>
    </lineage>
</organism>
<dbReference type="RefSeq" id="WP_371946386.1">
    <property type="nucleotide sequence ID" value="NZ_JAXCEH010000050.1"/>
</dbReference>
<evidence type="ECO:0000313" key="2">
    <source>
        <dbReference type="Proteomes" id="UP001569904"/>
    </source>
</evidence>
<gene>
    <name evidence="1" type="ORF">SM436_37245</name>
</gene>
<accession>A0ABV4RAF7</accession>
<evidence type="ECO:0000313" key="1">
    <source>
        <dbReference type="EMBL" id="MFA1559369.1"/>
    </source>
</evidence>